<dbReference type="InterPro" id="IPR052337">
    <property type="entry name" value="SAT4-like"/>
</dbReference>
<feature type="transmembrane region" description="Helical" evidence="6">
    <location>
        <begin position="44"/>
        <end position="63"/>
    </location>
</feature>
<evidence type="ECO:0000256" key="3">
    <source>
        <dbReference type="ARBA" id="ARBA00022989"/>
    </source>
</evidence>
<dbReference type="Proteomes" id="UP001172155">
    <property type="component" value="Unassembled WGS sequence"/>
</dbReference>
<dbReference type="GO" id="GO:0016020">
    <property type="term" value="C:membrane"/>
    <property type="evidence" value="ECO:0007669"/>
    <property type="project" value="UniProtKB-SubCell"/>
</dbReference>
<evidence type="ECO:0000256" key="6">
    <source>
        <dbReference type="SAM" id="Phobius"/>
    </source>
</evidence>
<keyword evidence="3 6" id="KW-1133">Transmembrane helix</keyword>
<evidence type="ECO:0000259" key="7">
    <source>
        <dbReference type="Pfam" id="PF20684"/>
    </source>
</evidence>
<proteinExistence type="inferred from homology"/>
<dbReference type="InterPro" id="IPR049326">
    <property type="entry name" value="Rhodopsin_dom_fungi"/>
</dbReference>
<reference evidence="8" key="1">
    <citation type="submission" date="2023-06" db="EMBL/GenBank/DDBJ databases">
        <title>Genome-scale phylogeny and comparative genomics of the fungal order Sordariales.</title>
        <authorList>
            <consortium name="Lawrence Berkeley National Laboratory"/>
            <person name="Hensen N."/>
            <person name="Bonometti L."/>
            <person name="Westerberg I."/>
            <person name="Brannstrom I.O."/>
            <person name="Guillou S."/>
            <person name="Cros-Aarteil S."/>
            <person name="Calhoun S."/>
            <person name="Haridas S."/>
            <person name="Kuo A."/>
            <person name="Mondo S."/>
            <person name="Pangilinan J."/>
            <person name="Riley R."/>
            <person name="LaButti K."/>
            <person name="Andreopoulos B."/>
            <person name="Lipzen A."/>
            <person name="Chen C."/>
            <person name="Yanf M."/>
            <person name="Daum C."/>
            <person name="Ng V."/>
            <person name="Clum A."/>
            <person name="Steindorff A."/>
            <person name="Ohm R."/>
            <person name="Martin F."/>
            <person name="Silar P."/>
            <person name="Natvig D."/>
            <person name="Lalanne C."/>
            <person name="Gautier V."/>
            <person name="Ament-velasquez S.L."/>
            <person name="Kruys A."/>
            <person name="Hutchinson M.I."/>
            <person name="Powell A.J."/>
            <person name="Barry K."/>
            <person name="Miller A.N."/>
            <person name="Grigoriev I.V."/>
            <person name="Debuchy R."/>
            <person name="Gladieux P."/>
            <person name="Thoren M.H."/>
            <person name="Johannesson H."/>
        </authorList>
    </citation>
    <scope>NUCLEOTIDE SEQUENCE</scope>
    <source>
        <strain evidence="8">SMH3187-1</strain>
    </source>
</reference>
<keyword evidence="2 6" id="KW-0812">Transmembrane</keyword>
<dbReference type="PANTHER" id="PTHR33048">
    <property type="entry name" value="PTH11-LIKE INTEGRAL MEMBRANE PROTEIN (AFU_ORTHOLOGUE AFUA_5G11245)"/>
    <property type="match status" value="1"/>
</dbReference>
<comment type="subcellular location">
    <subcellularLocation>
        <location evidence="1">Membrane</location>
        <topology evidence="1">Multi-pass membrane protein</topology>
    </subcellularLocation>
</comment>
<dbReference type="EMBL" id="JAUKUD010000001">
    <property type="protein sequence ID" value="KAK0752773.1"/>
    <property type="molecule type" value="Genomic_DNA"/>
</dbReference>
<dbReference type="AlphaFoldDB" id="A0AA40KB74"/>
<feature type="transmembrane region" description="Helical" evidence="6">
    <location>
        <begin position="13"/>
        <end position="32"/>
    </location>
</feature>
<evidence type="ECO:0000256" key="4">
    <source>
        <dbReference type="ARBA" id="ARBA00023136"/>
    </source>
</evidence>
<feature type="transmembrane region" description="Helical" evidence="6">
    <location>
        <begin position="83"/>
        <end position="101"/>
    </location>
</feature>
<gene>
    <name evidence="8" type="ORF">B0T18DRAFT_433768</name>
</gene>
<dbReference type="Pfam" id="PF20684">
    <property type="entry name" value="Fung_rhodopsin"/>
    <property type="match status" value="1"/>
</dbReference>
<accession>A0AA40KB74</accession>
<evidence type="ECO:0000313" key="9">
    <source>
        <dbReference type="Proteomes" id="UP001172155"/>
    </source>
</evidence>
<protein>
    <recommendedName>
        <fullName evidence="7">Rhodopsin domain-containing protein</fullName>
    </recommendedName>
</protein>
<feature type="domain" description="Rhodopsin" evidence="7">
    <location>
        <begin position="28"/>
        <end position="195"/>
    </location>
</feature>
<organism evidence="8 9">
    <name type="scientific">Schizothecium vesticola</name>
    <dbReference type="NCBI Taxonomy" id="314040"/>
    <lineage>
        <taxon>Eukaryota</taxon>
        <taxon>Fungi</taxon>
        <taxon>Dikarya</taxon>
        <taxon>Ascomycota</taxon>
        <taxon>Pezizomycotina</taxon>
        <taxon>Sordariomycetes</taxon>
        <taxon>Sordariomycetidae</taxon>
        <taxon>Sordariales</taxon>
        <taxon>Schizotheciaceae</taxon>
        <taxon>Schizothecium</taxon>
    </lineage>
</organism>
<name>A0AA40KB74_9PEZI</name>
<feature type="transmembrane region" description="Helical" evidence="6">
    <location>
        <begin position="171"/>
        <end position="192"/>
    </location>
</feature>
<sequence>MGASSDFGPLLNLAIWTLAGSSTVFLGLRLLAKHRGQRVLWYDDYLLIAAWVSLIISCIVQTVDTTFGFGKEHRDIDASVLATTRLVSIVAGFFLILAAAWSKTSFALTLLRISEGWPKKLVLFVIWTTNIAIGVSAITQWAQCWPLARLWEGEGLDGQCLPLDLINGYNMFVSGYSGLMDISLALLPWVIVRPFDKLAPSGSTRRKEKFGIVVAMGMAVL</sequence>
<keyword evidence="9" id="KW-1185">Reference proteome</keyword>
<comment type="caution">
    <text evidence="8">The sequence shown here is derived from an EMBL/GenBank/DDBJ whole genome shotgun (WGS) entry which is preliminary data.</text>
</comment>
<evidence type="ECO:0000256" key="2">
    <source>
        <dbReference type="ARBA" id="ARBA00022692"/>
    </source>
</evidence>
<dbReference type="PANTHER" id="PTHR33048:SF42">
    <property type="entry name" value="INTEGRAL MEMBRANE PROTEIN"/>
    <property type="match status" value="1"/>
</dbReference>
<keyword evidence="4 6" id="KW-0472">Membrane</keyword>
<evidence type="ECO:0000313" key="8">
    <source>
        <dbReference type="EMBL" id="KAK0752773.1"/>
    </source>
</evidence>
<feature type="transmembrane region" description="Helical" evidence="6">
    <location>
        <begin position="121"/>
        <end position="142"/>
    </location>
</feature>
<comment type="similarity">
    <text evidence="5">Belongs to the SAT4 family.</text>
</comment>
<evidence type="ECO:0000256" key="1">
    <source>
        <dbReference type="ARBA" id="ARBA00004141"/>
    </source>
</evidence>
<evidence type="ECO:0000256" key="5">
    <source>
        <dbReference type="ARBA" id="ARBA00038359"/>
    </source>
</evidence>